<evidence type="ECO:0000313" key="1">
    <source>
        <dbReference type="EMBL" id="ADY36362.1"/>
    </source>
</evidence>
<dbReference type="EMBL" id="CP002530">
    <property type="protein sequence ID" value="ADY36362.1"/>
    <property type="molecule type" value="Genomic_DNA"/>
</dbReference>
<protein>
    <submittedName>
        <fullName evidence="1">Uncharacterized protein</fullName>
    </submittedName>
</protein>
<dbReference type="KEGG" id="bsa:Bacsa_1803"/>
<dbReference type="AlphaFoldDB" id="F0R1Q4"/>
<sequence>MLQEIPYHQFTPPLTLQKKNENWQTPTHPANFIKFITHPNPID</sequence>
<gene>
    <name evidence="1" type="ordered locus">Bacsa_1803</name>
</gene>
<dbReference type="STRING" id="667015.Bacsa_1803"/>
<name>F0R1Q4_PHOSB</name>
<dbReference type="HOGENOM" id="CLU_3229873_0_0_10"/>
<accession>F0R1Q4</accession>
<organism evidence="1 2">
    <name type="scientific">Phocaeicola salanitronis (strain DSM 18170 / JCM 13657 / CCUG 60908 / BL78)</name>
    <name type="common">Bacteroides salanitronis</name>
    <dbReference type="NCBI Taxonomy" id="667015"/>
    <lineage>
        <taxon>Bacteria</taxon>
        <taxon>Pseudomonadati</taxon>
        <taxon>Bacteroidota</taxon>
        <taxon>Bacteroidia</taxon>
        <taxon>Bacteroidales</taxon>
        <taxon>Bacteroidaceae</taxon>
        <taxon>Phocaeicola</taxon>
    </lineage>
</organism>
<evidence type="ECO:0000313" key="2">
    <source>
        <dbReference type="Proteomes" id="UP000007486"/>
    </source>
</evidence>
<reference evidence="1 2" key="1">
    <citation type="journal article" date="2011" name="Stand. Genomic Sci.">
        <title>Complete genome sequence of Bacteroides salanitronis type strain (BL78).</title>
        <authorList>
            <person name="Gronow S."/>
            <person name="Held B."/>
            <person name="Lucas S."/>
            <person name="Lapidus A."/>
            <person name="Del Rio T.G."/>
            <person name="Nolan M."/>
            <person name="Tice H."/>
            <person name="Deshpande S."/>
            <person name="Cheng J.F."/>
            <person name="Pitluck S."/>
            <person name="Liolios K."/>
            <person name="Pagani I."/>
            <person name="Ivanova N."/>
            <person name="Mavromatis K."/>
            <person name="Pati A."/>
            <person name="Tapia R."/>
            <person name="Han C."/>
            <person name="Goodwin L."/>
            <person name="Chen A."/>
            <person name="Palaniappan K."/>
            <person name="Land M."/>
            <person name="Hauser L."/>
            <person name="Chang Y.J."/>
            <person name="Jeffries C.D."/>
            <person name="Brambilla E.M."/>
            <person name="Rohde M."/>
            <person name="Goker M."/>
            <person name="Detter J.C."/>
            <person name="Woyke T."/>
            <person name="Bristow J."/>
            <person name="Markowitz V."/>
            <person name="Hugenholtz P."/>
            <person name="Kyrpides N.C."/>
            <person name="Klenk H.P."/>
            <person name="Eisen J.A."/>
        </authorList>
    </citation>
    <scope>NUCLEOTIDE SEQUENCE [LARGE SCALE GENOMIC DNA]</scope>
    <source>
        <strain evidence="1 2">DSM 18170</strain>
    </source>
</reference>
<keyword evidence="2" id="KW-1185">Reference proteome</keyword>
<dbReference type="Proteomes" id="UP000007486">
    <property type="component" value="Chromosome"/>
</dbReference>
<proteinExistence type="predicted"/>